<gene>
    <name evidence="3" type="ORF">Xvie_03871</name>
</gene>
<protein>
    <submittedName>
        <fullName evidence="3">Group II intron reverse transcriptase/maturase</fullName>
    </submittedName>
</protein>
<comment type="similarity">
    <text evidence="1">Belongs to the bacterial reverse transcriptase family.</text>
</comment>
<keyword evidence="3" id="KW-0695">RNA-directed DNA polymerase</keyword>
<dbReference type="STRING" id="351656.Xvie_03871"/>
<dbReference type="PROSITE" id="PS50878">
    <property type="entry name" value="RT_POL"/>
    <property type="match status" value="1"/>
</dbReference>
<dbReference type="InterPro" id="IPR051083">
    <property type="entry name" value="GrpII_Intron_Splice-Mob/Def"/>
</dbReference>
<dbReference type="EMBL" id="MUBJ01000039">
    <property type="protein sequence ID" value="OTA14259.1"/>
    <property type="molecule type" value="Genomic_DNA"/>
</dbReference>
<organism evidence="3 4">
    <name type="scientific">Xenorhabdus vietnamensis</name>
    <dbReference type="NCBI Taxonomy" id="351656"/>
    <lineage>
        <taxon>Bacteria</taxon>
        <taxon>Pseudomonadati</taxon>
        <taxon>Pseudomonadota</taxon>
        <taxon>Gammaproteobacteria</taxon>
        <taxon>Enterobacterales</taxon>
        <taxon>Morganellaceae</taxon>
        <taxon>Xenorhabdus</taxon>
    </lineage>
</organism>
<feature type="domain" description="Reverse transcriptase" evidence="2">
    <location>
        <begin position="1"/>
        <end position="86"/>
    </location>
</feature>
<accession>A0A1Y2S9T4</accession>
<reference evidence="3 4" key="1">
    <citation type="submission" date="2016-10" db="EMBL/GenBank/DDBJ databases">
        <title>Systematic genetic and metabolomic analysis of Xenorhabdus and Photorhabdus spp., highlights the requirements for a dual symbiotic and pathogenic life style.</title>
        <authorList>
            <person name="Tobias N.J."/>
            <person name="Wolff H."/>
            <person name="Djahanschiri B."/>
            <person name="Pidot S.J."/>
            <person name="Stinear T.P."/>
            <person name="Ebersberger I."/>
            <person name="Bode H.B."/>
        </authorList>
    </citation>
    <scope>NUCLEOTIDE SEQUENCE [LARGE SCALE GENOMIC DNA]</scope>
    <source>
        <strain evidence="3 4">DSM 22392</strain>
    </source>
</reference>
<keyword evidence="3" id="KW-0808">Transferase</keyword>
<dbReference type="InterPro" id="IPR000477">
    <property type="entry name" value="RT_dom"/>
</dbReference>
<name>A0A1Y2S9T4_9GAMM</name>
<dbReference type="PANTHER" id="PTHR34047:SF3">
    <property type="entry name" value="BLR2052 PROTEIN"/>
    <property type="match status" value="1"/>
</dbReference>
<proteinExistence type="inferred from homology"/>
<evidence type="ECO:0000259" key="2">
    <source>
        <dbReference type="PROSITE" id="PS50878"/>
    </source>
</evidence>
<dbReference type="InterPro" id="IPR043502">
    <property type="entry name" value="DNA/RNA_pol_sf"/>
</dbReference>
<keyword evidence="4" id="KW-1185">Reference proteome</keyword>
<evidence type="ECO:0000313" key="3">
    <source>
        <dbReference type="EMBL" id="OTA14259.1"/>
    </source>
</evidence>
<sequence length="86" mass="9956">MANRVGVHAGWNGADKDKGTPQGGVISPLLTNLFLHYAFDMWMKREFPVIRFERYADDIVIHCKSHAQAMMLRSKLRKRPLSVSWR</sequence>
<dbReference type="PANTHER" id="PTHR34047">
    <property type="entry name" value="NUCLEAR INTRON MATURASE 1, MITOCHONDRIAL-RELATED"/>
    <property type="match status" value="1"/>
</dbReference>
<comment type="caution">
    <text evidence="3">The sequence shown here is derived from an EMBL/GenBank/DDBJ whole genome shotgun (WGS) entry which is preliminary data.</text>
</comment>
<dbReference type="Proteomes" id="UP000194350">
    <property type="component" value="Unassembled WGS sequence"/>
</dbReference>
<dbReference type="AlphaFoldDB" id="A0A1Y2S9T4"/>
<evidence type="ECO:0000256" key="1">
    <source>
        <dbReference type="ARBA" id="ARBA00034120"/>
    </source>
</evidence>
<dbReference type="SUPFAM" id="SSF56672">
    <property type="entry name" value="DNA/RNA polymerases"/>
    <property type="match status" value="1"/>
</dbReference>
<evidence type="ECO:0000313" key="4">
    <source>
        <dbReference type="Proteomes" id="UP000194350"/>
    </source>
</evidence>
<keyword evidence="3" id="KW-0548">Nucleotidyltransferase</keyword>
<dbReference type="RefSeq" id="WP_244175740.1">
    <property type="nucleotide sequence ID" value="NZ_CAWNGD010000083.1"/>
</dbReference>
<dbReference type="GO" id="GO:0003964">
    <property type="term" value="F:RNA-directed DNA polymerase activity"/>
    <property type="evidence" value="ECO:0007669"/>
    <property type="project" value="UniProtKB-KW"/>
</dbReference>
<dbReference type="Pfam" id="PF00078">
    <property type="entry name" value="RVT_1"/>
    <property type="match status" value="1"/>
</dbReference>